<name>A0A4Y3W7D7_NITWI</name>
<feature type="region of interest" description="Disordered" evidence="1">
    <location>
        <begin position="22"/>
        <end position="41"/>
    </location>
</feature>
<accession>A0A4Y3W7D7</accession>
<protein>
    <submittedName>
        <fullName evidence="2">Uncharacterized protein</fullName>
    </submittedName>
</protein>
<sequence>MKKTRQNNSLAGSLVCRMALGRAASQDGETDEPGIGDPPAVRMRDESVTISLVQKFSRQIWPNGTLIRKRALQNLHMVLISMIFQWNFDLATGFCRLPLSAKFREPLVRSHAQSWFRERARTSED</sequence>
<evidence type="ECO:0000313" key="2">
    <source>
        <dbReference type="EMBL" id="GEC14924.1"/>
    </source>
</evidence>
<reference evidence="2 3" key="1">
    <citation type="submission" date="2019-06" db="EMBL/GenBank/DDBJ databases">
        <title>Whole genome shotgun sequence of Nitrobacter winogradskyi NBRC 14297.</title>
        <authorList>
            <person name="Hosoyama A."/>
            <person name="Uohara A."/>
            <person name="Ohji S."/>
            <person name="Ichikawa N."/>
        </authorList>
    </citation>
    <scope>NUCLEOTIDE SEQUENCE [LARGE SCALE GENOMIC DNA]</scope>
    <source>
        <strain evidence="2 3">NBRC 14297</strain>
    </source>
</reference>
<dbReference type="EMBL" id="BJNF01000020">
    <property type="protein sequence ID" value="GEC14924.1"/>
    <property type="molecule type" value="Genomic_DNA"/>
</dbReference>
<gene>
    <name evidence="2" type="ORF">NWI01_08160</name>
</gene>
<dbReference type="Proteomes" id="UP000318825">
    <property type="component" value="Unassembled WGS sequence"/>
</dbReference>
<dbReference type="RefSeq" id="WP_141382675.1">
    <property type="nucleotide sequence ID" value="NZ_BJNF01000020.1"/>
</dbReference>
<evidence type="ECO:0000313" key="3">
    <source>
        <dbReference type="Proteomes" id="UP000318825"/>
    </source>
</evidence>
<evidence type="ECO:0000256" key="1">
    <source>
        <dbReference type="SAM" id="MobiDB-lite"/>
    </source>
</evidence>
<proteinExistence type="predicted"/>
<organism evidence="2 3">
    <name type="scientific">Nitrobacter winogradskyi</name>
    <name type="common">Nitrobacter agilis</name>
    <dbReference type="NCBI Taxonomy" id="913"/>
    <lineage>
        <taxon>Bacteria</taxon>
        <taxon>Pseudomonadati</taxon>
        <taxon>Pseudomonadota</taxon>
        <taxon>Alphaproteobacteria</taxon>
        <taxon>Hyphomicrobiales</taxon>
        <taxon>Nitrobacteraceae</taxon>
        <taxon>Nitrobacter</taxon>
    </lineage>
</organism>
<comment type="caution">
    <text evidence="2">The sequence shown here is derived from an EMBL/GenBank/DDBJ whole genome shotgun (WGS) entry which is preliminary data.</text>
</comment>
<dbReference type="AlphaFoldDB" id="A0A4Y3W7D7"/>